<dbReference type="Gene3D" id="1.20.120.670">
    <property type="entry name" value="N-acetyl-b-d-glucoasminidase"/>
    <property type="match status" value="1"/>
</dbReference>
<dbReference type="Pfam" id="PF18088">
    <property type="entry name" value="Glyco_H_20C_C"/>
    <property type="match status" value="1"/>
</dbReference>
<evidence type="ECO:0000256" key="2">
    <source>
        <dbReference type="ARBA" id="ARBA00022801"/>
    </source>
</evidence>
<dbReference type="InterPro" id="IPR038901">
    <property type="entry name" value="HEXDC-like"/>
</dbReference>
<dbReference type="InterPro" id="IPR017853">
    <property type="entry name" value="GH"/>
</dbReference>
<organism evidence="5 6">
    <name type="scientific">Paenibacillus ginsengarvi</name>
    <dbReference type="NCBI Taxonomy" id="400777"/>
    <lineage>
        <taxon>Bacteria</taxon>
        <taxon>Bacillati</taxon>
        <taxon>Bacillota</taxon>
        <taxon>Bacilli</taxon>
        <taxon>Bacillales</taxon>
        <taxon>Paenibacillaceae</taxon>
        <taxon>Paenibacillus</taxon>
    </lineage>
</organism>
<feature type="domain" description="Glycoside hydrolase family 20 catalytic" evidence="3">
    <location>
        <begin position="219"/>
        <end position="356"/>
    </location>
</feature>
<sequence length="704" mass="80873">MPVLLQRQPFDLQLRLVDLQLDDANRQRTDHIVQQLGHVSPTLRFGSLVLYKGMIVNYIKVRLCCRRPRSENGGLQVQLHFNGDLTELQDGIAVLAAELGVKCGAEGMRVDVVKYEGPELRVERSEHGITLHYARNIHFFRGLGLLVEALRDGLGAFSISETPQFRMNGPMFDVSQGNSVLKPDTVKKFIRLMAVMGLDMFMLYTEDSYDVKEQPFFGYMRGRYTQEELRDLDDYAFMFGIEMIPCIQTLSHLKDVLKWEAFADIRDDEETMLVGEEKTYAFIEQMIVAAAAPVRTKRFHIGMDEAWKLGQGHYLARNGYRSKFDIMNEHLHRVLEITRKHGLEPMMWSDMYFRAGSKTGAYYDKECVIPDRVIEEMPKDVQLVYWDYYHADEEFYEDWIRRHKAFGSTPVFAGGIWNWKGFVLNYGLTMRSTNSALNVCKREGVSEIIATLWGDDGTECDWFSAILGLQLFAEHGYAAELSEEKLRKRFAFCTGGSYDDFMDIRWMDEIDGIGEDNLGGSNPSRLALWQHPMMGLLDSNLSGKGLAAHYAKLEKQFEVYAGRNGEYGFVFEVLRRLCSVLTVKAELGINLVSAYGSGDKARLQEYAESLLPDLIVRVRELQTAQRDRWFEINKPFGWEVIDYRYGSLIISLETTIKRLSDYVSCAVAGLEELEESRMPYYGDPNNLHCQWYQFIPTASRIAQP</sequence>
<dbReference type="InterPro" id="IPR015883">
    <property type="entry name" value="Glyco_hydro_20_cat"/>
</dbReference>
<dbReference type="PANTHER" id="PTHR21040:SF8">
    <property type="entry name" value="BCDNA.GH04120"/>
    <property type="match status" value="1"/>
</dbReference>
<proteinExistence type="inferred from homology"/>
<accession>A0A3B0CIY4</accession>
<evidence type="ECO:0000313" key="6">
    <source>
        <dbReference type="Proteomes" id="UP000282311"/>
    </source>
</evidence>
<dbReference type="EMBL" id="RBAH01000009">
    <property type="protein sequence ID" value="RKN84257.1"/>
    <property type="molecule type" value="Genomic_DNA"/>
</dbReference>
<keyword evidence="6" id="KW-1185">Reference proteome</keyword>
<dbReference type="CDD" id="cd06565">
    <property type="entry name" value="GH20_GcnA-like"/>
    <property type="match status" value="1"/>
</dbReference>
<dbReference type="SUPFAM" id="SSF51445">
    <property type="entry name" value="(Trans)glycosidases"/>
    <property type="match status" value="1"/>
</dbReference>
<evidence type="ECO:0000259" key="3">
    <source>
        <dbReference type="Pfam" id="PF00728"/>
    </source>
</evidence>
<evidence type="ECO:0000313" key="5">
    <source>
        <dbReference type="EMBL" id="RKN84257.1"/>
    </source>
</evidence>
<evidence type="ECO:0000256" key="1">
    <source>
        <dbReference type="ARBA" id="ARBA00006285"/>
    </source>
</evidence>
<dbReference type="Proteomes" id="UP000282311">
    <property type="component" value="Unassembled WGS sequence"/>
</dbReference>
<dbReference type="Pfam" id="PF00728">
    <property type="entry name" value="Glyco_hydro_20"/>
    <property type="match status" value="1"/>
</dbReference>
<dbReference type="InterPro" id="IPR041063">
    <property type="entry name" value="Glyco_H_20C_C"/>
</dbReference>
<dbReference type="GO" id="GO:0004563">
    <property type="term" value="F:beta-N-acetylhexosaminidase activity"/>
    <property type="evidence" value="ECO:0007669"/>
    <property type="project" value="UniProtKB-ARBA"/>
</dbReference>
<dbReference type="PANTHER" id="PTHR21040">
    <property type="entry name" value="BCDNA.GH04120"/>
    <property type="match status" value="1"/>
</dbReference>
<comment type="caution">
    <text evidence="5">The sequence shown here is derived from an EMBL/GenBank/DDBJ whole genome shotgun (WGS) entry which is preliminary data.</text>
</comment>
<dbReference type="AlphaFoldDB" id="A0A3B0CIY4"/>
<comment type="similarity">
    <text evidence="1">Belongs to the glycosyl hydrolase 20 family.</text>
</comment>
<dbReference type="GO" id="GO:0005975">
    <property type="term" value="P:carbohydrate metabolic process"/>
    <property type="evidence" value="ECO:0007669"/>
    <property type="project" value="InterPro"/>
</dbReference>
<evidence type="ECO:0000259" key="4">
    <source>
        <dbReference type="Pfam" id="PF18088"/>
    </source>
</evidence>
<protein>
    <submittedName>
        <fullName evidence="5">Beta-N-acetylhexosaminidase</fullName>
    </submittedName>
</protein>
<keyword evidence="2" id="KW-0378">Hydrolase</keyword>
<feature type="domain" description="Glycoside Hydrolase 20C C-terminal" evidence="4">
    <location>
        <begin position="499"/>
        <end position="684"/>
    </location>
</feature>
<dbReference type="Gene3D" id="3.20.20.80">
    <property type="entry name" value="Glycosidases"/>
    <property type="match status" value="1"/>
</dbReference>
<name>A0A3B0CIY4_9BACL</name>
<gene>
    <name evidence="5" type="ORF">D7M11_14765</name>
</gene>
<reference evidence="5 6" key="1">
    <citation type="journal article" date="2007" name="Int. J. Syst. Evol. Microbiol.">
        <title>Paenibacillus ginsengarvi sp. nov., isolated from soil from ginseng cultivation.</title>
        <authorList>
            <person name="Yoon M.H."/>
            <person name="Ten L.N."/>
            <person name="Im W.T."/>
        </authorList>
    </citation>
    <scope>NUCLEOTIDE SEQUENCE [LARGE SCALE GENOMIC DNA]</scope>
    <source>
        <strain evidence="5 6">KCTC 13059</strain>
    </source>
</reference>